<evidence type="ECO:0000259" key="14">
    <source>
        <dbReference type="Pfam" id="PF01699"/>
    </source>
</evidence>
<keyword evidence="9 12" id="KW-1133">Transmembrane helix</keyword>
<evidence type="ECO:0000313" key="15">
    <source>
        <dbReference type="EMBL" id="KAJ9687093.1"/>
    </source>
</evidence>
<feature type="transmembrane region" description="Helical" evidence="12">
    <location>
        <begin position="239"/>
        <end position="258"/>
    </location>
</feature>
<keyword evidence="8 12" id="KW-0106">Calcium</keyword>
<dbReference type="Gene3D" id="1.20.1420.30">
    <property type="entry name" value="NCX, central ion-binding region"/>
    <property type="match status" value="2"/>
</dbReference>
<feature type="transmembrane region" description="Helical" evidence="12">
    <location>
        <begin position="135"/>
        <end position="157"/>
    </location>
</feature>
<comment type="caution">
    <text evidence="15">The sequence shown here is derived from an EMBL/GenBank/DDBJ whole genome shotgun (WGS) entry which is preliminary data.</text>
</comment>
<feature type="transmembrane region" description="Helical" evidence="12">
    <location>
        <begin position="364"/>
        <end position="387"/>
    </location>
</feature>
<dbReference type="Pfam" id="PF01699">
    <property type="entry name" value="Na_Ca_ex"/>
    <property type="match status" value="2"/>
</dbReference>
<evidence type="ECO:0000256" key="4">
    <source>
        <dbReference type="ARBA" id="ARBA00022449"/>
    </source>
</evidence>
<keyword evidence="3 12" id="KW-0813">Transport</keyword>
<protein>
    <recommendedName>
        <fullName evidence="12">Vacuolar cation/proton exchanger</fullName>
    </recommendedName>
</protein>
<dbReference type="InterPro" id="IPR004837">
    <property type="entry name" value="NaCa_Exmemb"/>
</dbReference>
<evidence type="ECO:0000256" key="11">
    <source>
        <dbReference type="ARBA" id="ARBA00023136"/>
    </source>
</evidence>
<dbReference type="InterPro" id="IPR004713">
    <property type="entry name" value="CaH_exchang"/>
</dbReference>
<keyword evidence="7 12" id="KW-0812">Transmembrane</keyword>
<feature type="transmembrane region" description="Helical" evidence="12">
    <location>
        <begin position="297"/>
        <end position="315"/>
    </location>
</feature>
<evidence type="ECO:0000256" key="8">
    <source>
        <dbReference type="ARBA" id="ARBA00022837"/>
    </source>
</evidence>
<feature type="transmembrane region" description="Helical" evidence="12">
    <location>
        <begin position="105"/>
        <end position="123"/>
    </location>
</feature>
<feature type="domain" description="Sodium/calcium exchanger membrane region" evidence="14">
    <location>
        <begin position="105"/>
        <end position="260"/>
    </location>
</feature>
<gene>
    <name evidence="15" type="ORF">PVL29_015804</name>
</gene>
<evidence type="ECO:0000256" key="12">
    <source>
        <dbReference type="RuleBase" id="RU365028"/>
    </source>
</evidence>
<dbReference type="InterPro" id="IPR044880">
    <property type="entry name" value="NCX_ion-bd_dom_sf"/>
</dbReference>
<dbReference type="NCBIfam" id="TIGR00846">
    <property type="entry name" value="caca2"/>
    <property type="match status" value="1"/>
</dbReference>
<feature type="region of interest" description="Disordered" evidence="13">
    <location>
        <begin position="36"/>
        <end position="62"/>
    </location>
</feature>
<evidence type="ECO:0000256" key="7">
    <source>
        <dbReference type="ARBA" id="ARBA00022692"/>
    </source>
</evidence>
<comment type="function">
    <text evidence="12">Vacuolar cation/proton exchanger (CAX). Translocates Ca(2+) and other metal ions into vacuoles using the proton gradient formed by H(+)-ATPase and H(+)-pyrophosphatase.</text>
</comment>
<dbReference type="FunFam" id="1.20.1420.30:FF:000012">
    <property type="entry name" value="Vacuolar cation/proton exchanger"/>
    <property type="match status" value="1"/>
</dbReference>
<feature type="transmembrane region" description="Helical" evidence="12">
    <location>
        <begin position="204"/>
        <end position="227"/>
    </location>
</feature>
<evidence type="ECO:0000256" key="9">
    <source>
        <dbReference type="ARBA" id="ARBA00022989"/>
    </source>
</evidence>
<keyword evidence="5 12" id="KW-0926">Vacuole</keyword>
<comment type="caution">
    <text evidence="12">Lacks conserved residue(s) required for the propagation of feature annotation.</text>
</comment>
<name>A0AA38ZDL6_VITRO</name>
<dbReference type="GO" id="GO:0006874">
    <property type="term" value="P:intracellular calcium ion homeostasis"/>
    <property type="evidence" value="ECO:0007669"/>
    <property type="project" value="TreeGrafter"/>
</dbReference>
<evidence type="ECO:0000256" key="1">
    <source>
        <dbReference type="ARBA" id="ARBA00004128"/>
    </source>
</evidence>
<evidence type="ECO:0000256" key="6">
    <source>
        <dbReference type="ARBA" id="ARBA00022568"/>
    </source>
</evidence>
<proteinExistence type="inferred from homology"/>
<dbReference type="InterPro" id="IPR004798">
    <property type="entry name" value="CAX-like"/>
</dbReference>
<keyword evidence="16" id="KW-1185">Reference proteome</keyword>
<reference evidence="15 16" key="1">
    <citation type="journal article" date="2023" name="BMC Biotechnol.">
        <title>Vitis rotundifolia cv Carlos genome sequencing.</title>
        <authorList>
            <person name="Huff M."/>
            <person name="Hulse-Kemp A."/>
            <person name="Scheffler B."/>
            <person name="Youngblood R."/>
            <person name="Simpson S."/>
            <person name="Babiker E."/>
            <person name="Staton M."/>
        </authorList>
    </citation>
    <scope>NUCLEOTIDE SEQUENCE [LARGE SCALE GENOMIC DNA]</scope>
    <source>
        <tissue evidence="15">Leaf</tissue>
    </source>
</reference>
<evidence type="ECO:0000256" key="10">
    <source>
        <dbReference type="ARBA" id="ARBA00023065"/>
    </source>
</evidence>
<evidence type="ECO:0000256" key="5">
    <source>
        <dbReference type="ARBA" id="ARBA00022554"/>
    </source>
</evidence>
<comment type="subcellular location">
    <subcellularLocation>
        <location evidence="1">Vacuole membrane</location>
        <topology evidence="1">Multi-pass membrane protein</topology>
    </subcellularLocation>
</comment>
<evidence type="ECO:0000256" key="13">
    <source>
        <dbReference type="SAM" id="MobiDB-lite"/>
    </source>
</evidence>
<evidence type="ECO:0000256" key="3">
    <source>
        <dbReference type="ARBA" id="ARBA00022448"/>
    </source>
</evidence>
<keyword evidence="4 12" id="KW-0050">Antiport</keyword>
<feature type="transmembrane region" description="Helical" evidence="12">
    <location>
        <begin position="327"/>
        <end position="352"/>
    </location>
</feature>
<feature type="transmembrane region" description="Helical" evidence="12">
    <location>
        <begin position="393"/>
        <end position="414"/>
    </location>
</feature>
<dbReference type="FunFam" id="1.20.1420.30:FF:000008">
    <property type="entry name" value="Vacuolar cation/proton exchanger"/>
    <property type="match status" value="1"/>
</dbReference>
<dbReference type="GO" id="GO:0015369">
    <property type="term" value="F:calcium:proton antiporter activity"/>
    <property type="evidence" value="ECO:0007669"/>
    <property type="project" value="UniProtKB-UniRule"/>
</dbReference>
<accession>A0AA38ZDL6</accession>
<evidence type="ECO:0000256" key="2">
    <source>
        <dbReference type="ARBA" id="ARBA00008248"/>
    </source>
</evidence>
<keyword evidence="10 12" id="KW-0406">Ion transport</keyword>
<feature type="domain" description="Sodium/calcium exchanger membrane region" evidence="14">
    <location>
        <begin position="296"/>
        <end position="432"/>
    </location>
</feature>
<comment type="similarity">
    <text evidence="2">Belongs to the Ca(2+):cation antiporter (CaCA) (TC 2.A.19) family. Cation/proton exchanger (CAX) subfamily.</text>
</comment>
<keyword evidence="6 12" id="KW-0109">Calcium transport</keyword>
<dbReference type="Proteomes" id="UP001168098">
    <property type="component" value="Unassembled WGS sequence"/>
</dbReference>
<evidence type="ECO:0000313" key="16">
    <source>
        <dbReference type="Proteomes" id="UP001168098"/>
    </source>
</evidence>
<sequence>MDNQNSQMVGIHSHLEMGSLEERAVLEFEDESLFSPDSASRKTHSREGPLVLAPSPASEPSGTKCTSNSIFNSIKIVVFSTKINLLVPFGPAAILVDKFTDNHSWVFLLSLLGIIPLAERLGYATEQLALFTGPTVGGLLNATFGNATELIISVYALKNGMIRVVQQSLLGSILSNMLLVLGCAFFSGGMVFSKKEQVFSKAAAGVNSGLLLMAVMGLLFPAVLHFTHTELHFGSSELALSRFSSCIMLVAYAAYLVFQLKSQKNLYVPVDEGGNQTEGDGDGDEDEAPEISKWESIIWLTILTLWISVLSEYLVNAIEGASVAWKMPIAFISVILLPIVGNAAEHASAIIFAMKDKLDISLGVAIGSSTQISMFGIPFCVVVGWIMGRPMDLNFQLFETATLFMTVIVVAFMLQVCPRRKLSLSNSISSIILKENLFNVNARILVL</sequence>
<keyword evidence="11 12" id="KW-0472">Membrane</keyword>
<dbReference type="PANTHER" id="PTHR31503">
    <property type="entry name" value="VACUOLAR CALCIUM ION TRANSPORTER"/>
    <property type="match status" value="1"/>
</dbReference>
<dbReference type="EMBL" id="JARBHA010000012">
    <property type="protein sequence ID" value="KAJ9687093.1"/>
    <property type="molecule type" value="Genomic_DNA"/>
</dbReference>
<dbReference type="AlphaFoldDB" id="A0AA38ZDL6"/>
<dbReference type="NCBIfam" id="TIGR00378">
    <property type="entry name" value="cax"/>
    <property type="match status" value="1"/>
</dbReference>
<organism evidence="15 16">
    <name type="scientific">Vitis rotundifolia</name>
    <name type="common">Muscadine grape</name>
    <dbReference type="NCBI Taxonomy" id="103349"/>
    <lineage>
        <taxon>Eukaryota</taxon>
        <taxon>Viridiplantae</taxon>
        <taxon>Streptophyta</taxon>
        <taxon>Embryophyta</taxon>
        <taxon>Tracheophyta</taxon>
        <taxon>Spermatophyta</taxon>
        <taxon>Magnoliopsida</taxon>
        <taxon>eudicotyledons</taxon>
        <taxon>Gunneridae</taxon>
        <taxon>Pentapetalae</taxon>
        <taxon>rosids</taxon>
        <taxon>Vitales</taxon>
        <taxon>Vitaceae</taxon>
        <taxon>Viteae</taxon>
        <taxon>Vitis</taxon>
    </lineage>
</organism>
<dbReference type="GO" id="GO:0009705">
    <property type="term" value="C:plant-type vacuole membrane"/>
    <property type="evidence" value="ECO:0007669"/>
    <property type="project" value="TreeGrafter"/>
</dbReference>
<feature type="transmembrane region" description="Helical" evidence="12">
    <location>
        <begin position="169"/>
        <end position="192"/>
    </location>
</feature>
<dbReference type="PANTHER" id="PTHR31503:SF48">
    <property type="entry name" value="VACUOLAR CATION_PROTON EXCHANGER 2"/>
    <property type="match status" value="1"/>
</dbReference>